<dbReference type="EMBL" id="VORV01000032">
    <property type="protein sequence ID" value="TXD75334.1"/>
    <property type="molecule type" value="Genomic_DNA"/>
</dbReference>
<dbReference type="EMBL" id="VORV01000015">
    <property type="protein sequence ID" value="TXD76083.1"/>
    <property type="molecule type" value="Genomic_DNA"/>
</dbReference>
<evidence type="ECO:0000313" key="1">
    <source>
        <dbReference type="EMBL" id="TXD75334.1"/>
    </source>
</evidence>
<protein>
    <submittedName>
        <fullName evidence="2">IS1595 family transposase</fullName>
    </submittedName>
</protein>
<reference evidence="2 3" key="1">
    <citation type="submission" date="2019-08" db="EMBL/GenBank/DDBJ databases">
        <title>Genome of Algoriphagus ratkowskyi IC026.</title>
        <authorList>
            <person name="Bowman J.P."/>
        </authorList>
    </citation>
    <scope>NUCLEOTIDE SEQUENCE [LARGE SCALE GENOMIC DNA]</scope>
    <source>
        <strain evidence="2 3">IC026</strain>
    </source>
</reference>
<keyword evidence="3" id="KW-1185">Reference proteome</keyword>
<dbReference type="Proteomes" id="UP000321927">
    <property type="component" value="Unassembled WGS sequence"/>
</dbReference>
<gene>
    <name evidence="2" type="ORF">ESW18_17585</name>
    <name evidence="1" type="ORF">ESW18_20860</name>
</gene>
<comment type="caution">
    <text evidence="2">The sequence shown here is derived from an EMBL/GenBank/DDBJ whole genome shotgun (WGS) entry which is preliminary data.</text>
</comment>
<sequence>YSYRINRSQNKETIFHNLITRMVNADKMYISNMI</sequence>
<evidence type="ECO:0000313" key="3">
    <source>
        <dbReference type="Proteomes" id="UP000321927"/>
    </source>
</evidence>
<evidence type="ECO:0000313" key="2">
    <source>
        <dbReference type="EMBL" id="TXD76083.1"/>
    </source>
</evidence>
<proteinExistence type="predicted"/>
<feature type="non-terminal residue" evidence="2">
    <location>
        <position position="1"/>
    </location>
</feature>
<organism evidence="2 3">
    <name type="scientific">Algoriphagus ratkowskyi</name>
    <dbReference type="NCBI Taxonomy" id="57028"/>
    <lineage>
        <taxon>Bacteria</taxon>
        <taxon>Pseudomonadati</taxon>
        <taxon>Bacteroidota</taxon>
        <taxon>Cytophagia</taxon>
        <taxon>Cytophagales</taxon>
        <taxon>Cyclobacteriaceae</taxon>
        <taxon>Algoriphagus</taxon>
    </lineage>
</organism>
<accession>A0ABY3HMM6</accession>
<name>A0ABY3HMM6_9BACT</name>